<reference evidence="4 5" key="1">
    <citation type="submission" date="2020-04" db="EMBL/GenBank/DDBJ databases">
        <authorList>
            <person name="Wallbank WR R."/>
            <person name="Pardo Diaz C."/>
            <person name="Kozak K."/>
            <person name="Martin S."/>
            <person name="Jiggins C."/>
            <person name="Moest M."/>
            <person name="Warren A I."/>
            <person name="Byers J.R.P. K."/>
            <person name="Montejo-Kovacevich G."/>
            <person name="Yen C E."/>
        </authorList>
    </citation>
    <scope>NUCLEOTIDE SEQUENCE [LARGE SCALE GENOMIC DNA]</scope>
</reference>
<dbReference type="Proteomes" id="UP000494256">
    <property type="component" value="Unassembled WGS sequence"/>
</dbReference>
<evidence type="ECO:0000259" key="1">
    <source>
        <dbReference type="Pfam" id="PF01612"/>
    </source>
</evidence>
<dbReference type="OrthoDB" id="26838at2759"/>
<evidence type="ECO:0000313" key="5">
    <source>
        <dbReference type="Proteomes" id="UP000494256"/>
    </source>
</evidence>
<dbReference type="GO" id="GO:0003676">
    <property type="term" value="F:nucleic acid binding"/>
    <property type="evidence" value="ECO:0007669"/>
    <property type="project" value="InterPro"/>
</dbReference>
<dbReference type="InterPro" id="IPR052144">
    <property type="entry name" value="piRNA_biogenesis_EXD1"/>
</dbReference>
<dbReference type="GO" id="GO:0034587">
    <property type="term" value="P:piRNA processing"/>
    <property type="evidence" value="ECO:0007669"/>
    <property type="project" value="TreeGrafter"/>
</dbReference>
<dbReference type="GO" id="GO:1990923">
    <property type="term" value="C:PET complex"/>
    <property type="evidence" value="ECO:0007669"/>
    <property type="project" value="TreeGrafter"/>
</dbReference>
<evidence type="ECO:0000313" key="3">
    <source>
        <dbReference type="EMBL" id="CAB3236037.1"/>
    </source>
</evidence>
<dbReference type="Gene3D" id="3.30.420.10">
    <property type="entry name" value="Ribonuclease H-like superfamily/Ribonuclease H"/>
    <property type="match status" value="1"/>
</dbReference>
<evidence type="ECO:0000313" key="2">
    <source>
        <dbReference type="EMBL" id="CAB3228510.1"/>
    </source>
</evidence>
<evidence type="ECO:0000313" key="4">
    <source>
        <dbReference type="Proteomes" id="UP000494106"/>
    </source>
</evidence>
<protein>
    <recommendedName>
        <fullName evidence="1">3'-5' exonuclease domain-containing protein</fullName>
    </recommendedName>
</protein>
<dbReference type="PANTHER" id="PTHR46628">
    <property type="entry name" value="PIRNA BIOGENESIS PROTEIN EXD1"/>
    <property type="match status" value="1"/>
</dbReference>
<dbReference type="EMBL" id="CADEBC010000346">
    <property type="protein sequence ID" value="CAB3228510.1"/>
    <property type="molecule type" value="Genomic_DNA"/>
</dbReference>
<organism evidence="2 4">
    <name type="scientific">Arctia plantaginis</name>
    <name type="common">Wood tiger moth</name>
    <name type="synonym">Phalaena plantaginis</name>
    <dbReference type="NCBI Taxonomy" id="874455"/>
    <lineage>
        <taxon>Eukaryota</taxon>
        <taxon>Metazoa</taxon>
        <taxon>Ecdysozoa</taxon>
        <taxon>Arthropoda</taxon>
        <taxon>Hexapoda</taxon>
        <taxon>Insecta</taxon>
        <taxon>Pterygota</taxon>
        <taxon>Neoptera</taxon>
        <taxon>Endopterygota</taxon>
        <taxon>Lepidoptera</taxon>
        <taxon>Glossata</taxon>
        <taxon>Ditrysia</taxon>
        <taxon>Noctuoidea</taxon>
        <taxon>Erebidae</taxon>
        <taxon>Arctiinae</taxon>
        <taxon>Arctia</taxon>
    </lineage>
</organism>
<dbReference type="Pfam" id="PF01612">
    <property type="entry name" value="DNA_pol_A_exo1"/>
    <property type="match status" value="1"/>
</dbReference>
<dbReference type="GO" id="GO:0008408">
    <property type="term" value="F:3'-5' exonuclease activity"/>
    <property type="evidence" value="ECO:0007669"/>
    <property type="project" value="InterPro"/>
</dbReference>
<dbReference type="SUPFAM" id="SSF53098">
    <property type="entry name" value="Ribonuclease H-like"/>
    <property type="match status" value="1"/>
</dbReference>
<dbReference type="PANTHER" id="PTHR46628:SF1">
    <property type="entry name" value="PIRNA BIOGENESIS PROTEIN EXD1"/>
    <property type="match status" value="1"/>
</dbReference>
<dbReference type="InterPro" id="IPR002562">
    <property type="entry name" value="3'-5'_exonuclease_dom"/>
</dbReference>
<comment type="caution">
    <text evidence="2">The sequence shown here is derived from an EMBL/GenBank/DDBJ whole genome shotgun (WGS) entry which is preliminary data.</text>
</comment>
<dbReference type="EMBL" id="CADEBD010000300">
    <property type="protein sequence ID" value="CAB3236037.1"/>
    <property type="molecule type" value="Genomic_DNA"/>
</dbReference>
<sequence length="315" mass="36367">MDNLYMKGELLQVHTKNSEIFEGRFYGITNDKSKISLYNVKELPKGNSSDGVLHYYDTEIRDVVKLKEPNDQKHLKISEKECEEIIKISKKYIYINQVDNSFHDALEDLYQYSYIGVSTDGATMGRKCKMPFLVLSTPQQIFIFDTQVMQYHAFDAGLKKLLESETPKKIVHDSRKISDCLYHKHNVKLQSVFDTQVGDLLIMRNKNGCLPNKVKTLPECLNLYLGLQMSAIDEKLDIVQCTERPLATKIKDSLAKNAAFLHRLSEMINDEIMLPFVRGVECFVENLRSCDDFKAWELCGKHNQLPKDFKSAIEY</sequence>
<dbReference type="InterPro" id="IPR012337">
    <property type="entry name" value="RNaseH-like_sf"/>
</dbReference>
<dbReference type="InterPro" id="IPR036397">
    <property type="entry name" value="RNaseH_sf"/>
</dbReference>
<feature type="domain" description="3'-5' exonuclease" evidence="1">
    <location>
        <begin position="102"/>
        <end position="200"/>
    </location>
</feature>
<dbReference type="AlphaFoldDB" id="A0A8S0Z794"/>
<name>A0A8S0Z794_ARCPL</name>
<dbReference type="Proteomes" id="UP000494106">
    <property type="component" value="Unassembled WGS sequence"/>
</dbReference>
<accession>A0A8S0Z794</accession>
<keyword evidence="4" id="KW-1185">Reference proteome</keyword>
<gene>
    <name evidence="2" type="ORF">APLA_LOCUS3648</name>
    <name evidence="3" type="ORF">APLA_LOCUS7195</name>
</gene>
<proteinExistence type="predicted"/>